<dbReference type="Pfam" id="PF00514">
    <property type="entry name" value="Arm"/>
    <property type="match status" value="2"/>
</dbReference>
<keyword evidence="3" id="KW-0653">Protein transport</keyword>
<proteinExistence type="inferred from homology"/>
<dbReference type="SUPFAM" id="SSF48371">
    <property type="entry name" value="ARM repeat"/>
    <property type="match status" value="1"/>
</dbReference>
<dbReference type="InterPro" id="IPR016024">
    <property type="entry name" value="ARM-type_fold"/>
</dbReference>
<evidence type="ECO:0008006" key="5">
    <source>
        <dbReference type="Google" id="ProtNLM"/>
    </source>
</evidence>
<sequence length="138" mass="15553">MKQRRKIPGDFLEITIEQCKNEVPFLNSQDPEQKLKAITTFRKILSIPNGISDNIQEVINLGVVPDIIQLMCSDVEDVAFEAIWSITNITSGTSEHTKYLIQLGVTEVLLHILLSNKMKLKEHAIWAIGNIAVPRPPH</sequence>
<keyword evidence="2" id="KW-0813">Transport</keyword>
<dbReference type="AlphaFoldDB" id="A0A6B2LMZ1"/>
<evidence type="ECO:0000256" key="2">
    <source>
        <dbReference type="ARBA" id="ARBA00022448"/>
    </source>
</evidence>
<dbReference type="InterPro" id="IPR011989">
    <property type="entry name" value="ARM-like"/>
</dbReference>
<dbReference type="InterPro" id="IPR000225">
    <property type="entry name" value="Armadillo"/>
</dbReference>
<organism evidence="4">
    <name type="scientific">Arcella intermedia</name>
    <dbReference type="NCBI Taxonomy" id="1963864"/>
    <lineage>
        <taxon>Eukaryota</taxon>
        <taxon>Amoebozoa</taxon>
        <taxon>Tubulinea</taxon>
        <taxon>Elardia</taxon>
        <taxon>Arcellinida</taxon>
        <taxon>Sphaerothecina</taxon>
        <taxon>Arcellidae</taxon>
        <taxon>Arcella</taxon>
    </lineage>
</organism>
<dbReference type="GO" id="GO:0015031">
    <property type="term" value="P:protein transport"/>
    <property type="evidence" value="ECO:0007669"/>
    <property type="project" value="UniProtKB-KW"/>
</dbReference>
<evidence type="ECO:0000256" key="3">
    <source>
        <dbReference type="ARBA" id="ARBA00022927"/>
    </source>
</evidence>
<dbReference type="Gene3D" id="1.25.10.10">
    <property type="entry name" value="Leucine-rich Repeat Variant"/>
    <property type="match status" value="1"/>
</dbReference>
<name>A0A6B2LMZ1_9EUKA</name>
<dbReference type="EMBL" id="GIBP01009119">
    <property type="protein sequence ID" value="NDV38088.1"/>
    <property type="molecule type" value="Transcribed_RNA"/>
</dbReference>
<protein>
    <recommendedName>
        <fullName evidence="5">IBB domain-containing protein</fullName>
    </recommendedName>
</protein>
<evidence type="ECO:0000256" key="1">
    <source>
        <dbReference type="ARBA" id="ARBA00010394"/>
    </source>
</evidence>
<evidence type="ECO:0000313" key="4">
    <source>
        <dbReference type="EMBL" id="NDV38088.1"/>
    </source>
</evidence>
<comment type="similarity">
    <text evidence="1">Belongs to the importin alpha family.</text>
</comment>
<dbReference type="SMART" id="SM00185">
    <property type="entry name" value="ARM"/>
    <property type="match status" value="2"/>
</dbReference>
<reference evidence="4" key="1">
    <citation type="journal article" date="2020" name="J. Eukaryot. Microbiol.">
        <title>De novo Sequencing, Assembly and Annotation of the Transcriptome for the Free-Living Testate Amoeba Arcella intermedia.</title>
        <authorList>
            <person name="Ribeiro G.M."/>
            <person name="Porfirio-Sousa A.L."/>
            <person name="Maurer-Alcala X.X."/>
            <person name="Katz L.A."/>
            <person name="Lahr D.J.G."/>
        </authorList>
    </citation>
    <scope>NUCLEOTIDE SEQUENCE</scope>
</reference>
<accession>A0A6B2LMZ1</accession>
<dbReference type="PANTHER" id="PTHR23316">
    <property type="entry name" value="IMPORTIN ALPHA"/>
    <property type="match status" value="1"/>
</dbReference>